<dbReference type="EMBL" id="UINC01001014">
    <property type="protein sequence ID" value="SUZ67494.1"/>
    <property type="molecule type" value="Genomic_DNA"/>
</dbReference>
<proteinExistence type="predicted"/>
<organism evidence="1">
    <name type="scientific">marine metagenome</name>
    <dbReference type="NCBI Taxonomy" id="408172"/>
    <lineage>
        <taxon>unclassified sequences</taxon>
        <taxon>metagenomes</taxon>
        <taxon>ecological metagenomes</taxon>
    </lineage>
</organism>
<evidence type="ECO:0008006" key="2">
    <source>
        <dbReference type="Google" id="ProtNLM"/>
    </source>
</evidence>
<accession>A0A381PLL1</accession>
<dbReference type="AlphaFoldDB" id="A0A381PLL1"/>
<protein>
    <recommendedName>
        <fullName evidence="2">Lipocalin-like domain-containing protein</fullName>
    </recommendedName>
</protein>
<sequence length="176" mass="19338">MVWVLPFWAMPVLADEKVMADDIPVAHTPPGYWKNMPPPILATCTEPLTKEAIDMRGMWQIIEVLSGPEDANNAIGNQQRIEQCGDRVVVTAGGVTHDMRADGTYENGVNDIGEPSTNGRPISVAASFENAVHILRPRGMPITVERELQNGYLIWRYGPITTFKLEKIGGAALISK</sequence>
<gene>
    <name evidence="1" type="ORF">METZ01_LOCUS20348</name>
</gene>
<name>A0A381PLL1_9ZZZZ</name>
<reference evidence="1" key="1">
    <citation type="submission" date="2018-05" db="EMBL/GenBank/DDBJ databases">
        <authorList>
            <person name="Lanie J.A."/>
            <person name="Ng W.-L."/>
            <person name="Kazmierczak K.M."/>
            <person name="Andrzejewski T.M."/>
            <person name="Davidsen T.M."/>
            <person name="Wayne K.J."/>
            <person name="Tettelin H."/>
            <person name="Glass J.I."/>
            <person name="Rusch D."/>
            <person name="Podicherti R."/>
            <person name="Tsui H.-C.T."/>
            <person name="Winkler M.E."/>
        </authorList>
    </citation>
    <scope>NUCLEOTIDE SEQUENCE</scope>
</reference>
<evidence type="ECO:0000313" key="1">
    <source>
        <dbReference type="EMBL" id="SUZ67494.1"/>
    </source>
</evidence>